<dbReference type="RefSeq" id="WP_118046892.1">
    <property type="nucleotide sequence ID" value="NZ_QRWQ01000008.1"/>
</dbReference>
<comment type="caution">
    <text evidence="1">The sequence shown here is derived from an EMBL/GenBank/DDBJ whole genome shotgun (WGS) entry which is preliminary data.</text>
</comment>
<dbReference type="EMBL" id="QRWQ01000008">
    <property type="protein sequence ID" value="RGT38384.1"/>
    <property type="molecule type" value="Genomic_DNA"/>
</dbReference>
<dbReference type="AlphaFoldDB" id="A0A412NHA8"/>
<evidence type="ECO:0000313" key="1">
    <source>
        <dbReference type="EMBL" id="RGT38384.1"/>
    </source>
</evidence>
<dbReference type="InterPro" id="IPR018755">
    <property type="entry name" value="Phage_Mu_Gp48"/>
</dbReference>
<reference evidence="1 2" key="1">
    <citation type="submission" date="2018-08" db="EMBL/GenBank/DDBJ databases">
        <title>A genome reference for cultivated species of the human gut microbiota.</title>
        <authorList>
            <person name="Zou Y."/>
            <person name="Xue W."/>
            <person name="Luo G."/>
        </authorList>
    </citation>
    <scope>NUCLEOTIDE SEQUENCE [LARGE SCALE GENOMIC DNA]</scope>
    <source>
        <strain evidence="1 2">AF19-16AC</strain>
    </source>
</reference>
<accession>A0A412NHA8</accession>
<organism evidence="1 2">
    <name type="scientific">Mediterraneibacter gnavus</name>
    <name type="common">Ruminococcus gnavus</name>
    <dbReference type="NCBI Taxonomy" id="33038"/>
    <lineage>
        <taxon>Bacteria</taxon>
        <taxon>Bacillati</taxon>
        <taxon>Bacillota</taxon>
        <taxon>Clostridia</taxon>
        <taxon>Lachnospirales</taxon>
        <taxon>Lachnospiraceae</taxon>
        <taxon>Mediterraneibacter</taxon>
    </lineage>
</organism>
<proteinExistence type="predicted"/>
<dbReference type="Proteomes" id="UP000283834">
    <property type="component" value="Unassembled WGS sequence"/>
</dbReference>
<evidence type="ECO:0000313" key="2">
    <source>
        <dbReference type="Proteomes" id="UP000283834"/>
    </source>
</evidence>
<gene>
    <name evidence="1" type="ORF">DWX36_09625</name>
</gene>
<dbReference type="Pfam" id="PF10076">
    <property type="entry name" value="Phage_Mu_Gp48"/>
    <property type="match status" value="1"/>
</dbReference>
<name>A0A412NHA8_MEDGN</name>
<protein>
    <submittedName>
        <fullName evidence="1">DUF2313 domain-containing protein</fullName>
    </submittedName>
</protein>
<sequence>MRFYEKQFENNFEELITYYPRFYRDVYEMVEILKANGRVFDRMEGDIEQTYLNCFIEYADEETIKKLEDFLDIRLNKSRTLEERRRLVKSYFIGFGKVSATMLKEMIQSYTGAEVECKFEPFDEAGNNMLYLNFQRGKEPTLYMSDINLLLSKKIPAHIKWRAAVTYRFPIGIGKRRTHYPCSYEFCGTKPEPVLVASAHGIETVTAPGVTNAVMTYKNSSEGGVTPEAGTTPNISTLAHNDAINAATEAAVTSCGVDYIPCGTIYTSQ</sequence>